<proteinExistence type="predicted"/>
<keyword evidence="2" id="KW-0812">Transmembrane</keyword>
<keyword evidence="1" id="KW-0175">Coiled coil</keyword>
<accession>A0A3B1DTS8</accession>
<evidence type="ECO:0000256" key="1">
    <source>
        <dbReference type="SAM" id="Coils"/>
    </source>
</evidence>
<sequence length="206" mass="23953">MSHDKSSKSIIIAKFLVLLGFLILILTTYYLRGEVLTLSHIRFSADEVRSENSLKQLRDSYPSRVKSYEAAIKQYELHMKHYRKMLDLYQNDYDEYVKRIGDRYDLPPLPSFPVKPNPPELEEKLFEIDARFRSRKNQYFSTSSQLVWVACLGAMMLSGGLVFLLMFDINGHRWYYLAMLMISFVFLIGPAFHSIMSGIVGFLKGP</sequence>
<organism evidence="3">
    <name type="scientific">hydrothermal vent metagenome</name>
    <dbReference type="NCBI Taxonomy" id="652676"/>
    <lineage>
        <taxon>unclassified sequences</taxon>
        <taxon>metagenomes</taxon>
        <taxon>ecological metagenomes</taxon>
    </lineage>
</organism>
<gene>
    <name evidence="3" type="ORF">MNBD_PLANCTO02-1964</name>
</gene>
<evidence type="ECO:0000313" key="3">
    <source>
        <dbReference type="EMBL" id="VAX40253.1"/>
    </source>
</evidence>
<evidence type="ECO:0000256" key="2">
    <source>
        <dbReference type="SAM" id="Phobius"/>
    </source>
</evidence>
<dbReference type="EMBL" id="UOGL01000417">
    <property type="protein sequence ID" value="VAX40253.1"/>
    <property type="molecule type" value="Genomic_DNA"/>
</dbReference>
<dbReference type="AlphaFoldDB" id="A0A3B1DTS8"/>
<feature type="transmembrane region" description="Helical" evidence="2">
    <location>
        <begin position="174"/>
        <end position="203"/>
    </location>
</feature>
<feature type="transmembrane region" description="Helical" evidence="2">
    <location>
        <begin position="12"/>
        <end position="31"/>
    </location>
</feature>
<protein>
    <submittedName>
        <fullName evidence="3">Uncharacterized protein</fullName>
    </submittedName>
</protein>
<keyword evidence="2" id="KW-1133">Transmembrane helix</keyword>
<feature type="transmembrane region" description="Helical" evidence="2">
    <location>
        <begin position="146"/>
        <end position="167"/>
    </location>
</feature>
<feature type="coiled-coil region" evidence="1">
    <location>
        <begin position="65"/>
        <end position="92"/>
    </location>
</feature>
<reference evidence="3" key="1">
    <citation type="submission" date="2018-06" db="EMBL/GenBank/DDBJ databases">
        <authorList>
            <person name="Zhirakovskaya E."/>
        </authorList>
    </citation>
    <scope>NUCLEOTIDE SEQUENCE</scope>
</reference>
<keyword evidence="2" id="KW-0472">Membrane</keyword>
<name>A0A3B1DTS8_9ZZZZ</name>